<gene>
    <name evidence="2" type="ORF">EST38_g13843</name>
</gene>
<proteinExistence type="predicted"/>
<comment type="caution">
    <text evidence="2">The sequence shown here is derived from an EMBL/GenBank/DDBJ whole genome shotgun (WGS) entry which is preliminary data.</text>
</comment>
<dbReference type="Proteomes" id="UP000290288">
    <property type="component" value="Unassembled WGS sequence"/>
</dbReference>
<dbReference type="EMBL" id="SDEE01001468">
    <property type="protein sequence ID" value="RXW12012.1"/>
    <property type="molecule type" value="Genomic_DNA"/>
</dbReference>
<evidence type="ECO:0000313" key="3">
    <source>
        <dbReference type="Proteomes" id="UP000290288"/>
    </source>
</evidence>
<name>A0A4Q2CZZ8_9AGAR</name>
<keyword evidence="3" id="KW-1185">Reference proteome</keyword>
<evidence type="ECO:0000313" key="2">
    <source>
        <dbReference type="EMBL" id="RXW12012.1"/>
    </source>
</evidence>
<evidence type="ECO:0000256" key="1">
    <source>
        <dbReference type="SAM" id="MobiDB-lite"/>
    </source>
</evidence>
<reference evidence="2 3" key="1">
    <citation type="submission" date="2019-01" db="EMBL/GenBank/DDBJ databases">
        <title>Draft genome sequence of Psathyrella aberdarensis IHI B618.</title>
        <authorList>
            <person name="Buettner E."/>
            <person name="Kellner H."/>
        </authorList>
    </citation>
    <scope>NUCLEOTIDE SEQUENCE [LARGE SCALE GENOMIC DNA]</scope>
    <source>
        <strain evidence="2 3">IHI B618</strain>
    </source>
</reference>
<protein>
    <submittedName>
        <fullName evidence="2">Uncharacterized protein</fullName>
    </submittedName>
</protein>
<dbReference type="AlphaFoldDB" id="A0A4Q2CZZ8"/>
<dbReference type="STRING" id="2316362.A0A4Q2CZZ8"/>
<accession>A0A4Q2CZZ8</accession>
<sequence length="469" mass="52727">MKNWLLNHFKWVAWMRVSEKADFNTALAFDIDMRTGYHRSPFIFLSERWYTEYIFFVQQQEKVRRDTQDELYRSCQYQGRSYLGRPSYCSDTSKGKKSLRPGQAGRKSGEKVPGCPICLTEGHRISDRKATKRADGKPLCAKITAEGKNLIASSVYSGTSLDARPRNASTTPTIPMPTDAPPAAVATTMPSPMPASRGTEVHPCSPTTGELLPPPLSPSISSTHPKILNHICTPYNADAFNKFFRRFPSLHEKYPHLTQKLREGFPMGTFPELKKMFIFDNRPLNEEKQKFLDNYSRDEVESGRMSGPYMKDVLEGIVGGPFQCSPIAIDKKPIDSTPNMKLRICINLSKGNKHHPSTNSYSDKEDFPTSYDLASYVADLVSAPFLTSLRWWLLDPTTLHLFDGRQLSIYQALAFYLINLTVGNSPSLPCQLDGGARPFLSRQLDKWELSLSTSALADPLSIADFLCPS</sequence>
<feature type="region of interest" description="Disordered" evidence="1">
    <location>
        <begin position="86"/>
        <end position="112"/>
    </location>
</feature>
<organism evidence="2 3">
    <name type="scientific">Candolleomyces aberdarensis</name>
    <dbReference type="NCBI Taxonomy" id="2316362"/>
    <lineage>
        <taxon>Eukaryota</taxon>
        <taxon>Fungi</taxon>
        <taxon>Dikarya</taxon>
        <taxon>Basidiomycota</taxon>
        <taxon>Agaricomycotina</taxon>
        <taxon>Agaricomycetes</taxon>
        <taxon>Agaricomycetidae</taxon>
        <taxon>Agaricales</taxon>
        <taxon>Agaricineae</taxon>
        <taxon>Psathyrellaceae</taxon>
        <taxon>Candolleomyces</taxon>
    </lineage>
</organism>
<dbReference type="OrthoDB" id="2506773at2759"/>